<comment type="caution">
    <text evidence="7">The sequence shown here is derived from an EMBL/GenBank/DDBJ whole genome shotgun (WGS) entry which is preliminary data.</text>
</comment>
<protein>
    <submittedName>
        <fullName evidence="7">Glycine/betaine ABC transporter substrate-binding protein</fullName>
    </submittedName>
</protein>
<feature type="domain" description="ABC-type glycine betaine transport system substrate-binding" evidence="6">
    <location>
        <begin position="73"/>
        <end position="322"/>
    </location>
</feature>
<keyword evidence="8" id="KW-1185">Reference proteome</keyword>
<evidence type="ECO:0000256" key="4">
    <source>
        <dbReference type="ARBA" id="ARBA00023136"/>
    </source>
</evidence>
<dbReference type="InterPro" id="IPR007210">
    <property type="entry name" value="ABC_Gly_betaine_transp_sub-bd"/>
</dbReference>
<dbReference type="Proteomes" id="UP000235703">
    <property type="component" value="Unassembled WGS sequence"/>
</dbReference>
<feature type="compositionally biased region" description="Gly residues" evidence="5">
    <location>
        <begin position="28"/>
        <end position="38"/>
    </location>
</feature>
<dbReference type="RefSeq" id="WP_102162414.1">
    <property type="nucleotide sequence ID" value="NZ_PNFZ01000005.1"/>
</dbReference>
<dbReference type="PANTHER" id="PTHR47737">
    <property type="entry name" value="GLYCINE BETAINE/PROLINE BETAINE TRANSPORT SYSTEM PERMEASE PROTEIN PROW"/>
    <property type="match status" value="1"/>
</dbReference>
<name>A0A2N6PG40_9MICO</name>
<dbReference type="OrthoDB" id="9787902at2"/>
<gene>
    <name evidence="7" type="ORF">CJ198_09620</name>
</gene>
<dbReference type="Gene3D" id="3.40.190.100">
    <property type="entry name" value="Glycine betaine-binding periplasmic protein, domain 2"/>
    <property type="match status" value="1"/>
</dbReference>
<dbReference type="GO" id="GO:0043190">
    <property type="term" value="C:ATP-binding cassette (ABC) transporter complex"/>
    <property type="evidence" value="ECO:0007669"/>
    <property type="project" value="InterPro"/>
</dbReference>
<evidence type="ECO:0000256" key="5">
    <source>
        <dbReference type="SAM" id="MobiDB-lite"/>
    </source>
</evidence>
<dbReference type="EMBL" id="PNFZ01000005">
    <property type="protein sequence ID" value="PMB97657.1"/>
    <property type="molecule type" value="Genomic_DNA"/>
</dbReference>
<evidence type="ECO:0000313" key="8">
    <source>
        <dbReference type="Proteomes" id="UP000235703"/>
    </source>
</evidence>
<evidence type="ECO:0000313" key="7">
    <source>
        <dbReference type="EMBL" id="PMB97657.1"/>
    </source>
</evidence>
<comment type="subcellular location">
    <subcellularLocation>
        <location evidence="1">Cell membrane</location>
    </subcellularLocation>
</comment>
<dbReference type="GO" id="GO:0015226">
    <property type="term" value="F:carnitine transmembrane transporter activity"/>
    <property type="evidence" value="ECO:0007669"/>
    <property type="project" value="TreeGrafter"/>
</dbReference>
<dbReference type="PROSITE" id="PS51257">
    <property type="entry name" value="PROKAR_LIPOPROTEIN"/>
    <property type="match status" value="1"/>
</dbReference>
<dbReference type="Gene3D" id="3.40.190.10">
    <property type="entry name" value="Periplasmic binding protein-like II"/>
    <property type="match status" value="1"/>
</dbReference>
<evidence type="ECO:0000256" key="2">
    <source>
        <dbReference type="ARBA" id="ARBA00022448"/>
    </source>
</evidence>
<dbReference type="AlphaFoldDB" id="A0A2N6PG40"/>
<keyword evidence="4" id="KW-0472">Membrane</keyword>
<reference evidence="7 8" key="1">
    <citation type="submission" date="2017-09" db="EMBL/GenBank/DDBJ databases">
        <title>Bacterial strain isolated from the female urinary microbiota.</title>
        <authorList>
            <person name="Thomas-White K."/>
            <person name="Kumar N."/>
            <person name="Forster S."/>
            <person name="Putonti C."/>
            <person name="Lawley T."/>
            <person name="Wolfe A.J."/>
        </authorList>
    </citation>
    <scope>NUCLEOTIDE SEQUENCE [LARGE SCALE GENOMIC DNA]</scope>
    <source>
        <strain evidence="7 8">UMB0680</strain>
    </source>
</reference>
<dbReference type="GO" id="GO:0015871">
    <property type="term" value="P:choline transport"/>
    <property type="evidence" value="ECO:0007669"/>
    <property type="project" value="TreeGrafter"/>
</dbReference>
<dbReference type="PANTHER" id="PTHR47737:SF1">
    <property type="entry name" value="GLYCINE BETAINE_PROLINE BETAINE TRANSPORT SYSTEM PERMEASE PROTEIN PROW"/>
    <property type="match status" value="1"/>
</dbReference>
<dbReference type="GO" id="GO:0005275">
    <property type="term" value="F:amine transmembrane transporter activity"/>
    <property type="evidence" value="ECO:0007669"/>
    <property type="project" value="TreeGrafter"/>
</dbReference>
<evidence type="ECO:0000259" key="6">
    <source>
        <dbReference type="Pfam" id="PF04069"/>
    </source>
</evidence>
<evidence type="ECO:0000256" key="1">
    <source>
        <dbReference type="ARBA" id="ARBA00004236"/>
    </source>
</evidence>
<evidence type="ECO:0000256" key="3">
    <source>
        <dbReference type="ARBA" id="ARBA00022475"/>
    </source>
</evidence>
<dbReference type="CDD" id="cd13639">
    <property type="entry name" value="PBP2_OpuAC_like"/>
    <property type="match status" value="1"/>
</dbReference>
<proteinExistence type="predicted"/>
<keyword evidence="3" id="KW-1003">Cell membrane</keyword>
<dbReference type="SUPFAM" id="SSF53850">
    <property type="entry name" value="Periplasmic binding protein-like II"/>
    <property type="match status" value="1"/>
</dbReference>
<dbReference type="Pfam" id="PF04069">
    <property type="entry name" value="OpuAC"/>
    <property type="match status" value="1"/>
</dbReference>
<dbReference type="GO" id="GO:0031460">
    <property type="term" value="P:glycine betaine transport"/>
    <property type="evidence" value="ECO:0007669"/>
    <property type="project" value="TreeGrafter"/>
</dbReference>
<feature type="region of interest" description="Disordered" evidence="5">
    <location>
        <begin position="28"/>
        <end position="66"/>
    </location>
</feature>
<accession>A0A2N6PG40</accession>
<sequence>MKLSTLTKTGGILAASVLALTACGGGGSESNGGSGNGDGPQAEMADPDRDWENCDPGATAKDVTDTEADDNTDITLGAFDGWDESFAAAHLTKAVLEEDGYSVDIESFQAGPGFTGVANGDIDVVLDGWMPLTHKDYIEEFGDKMEVHGCWYNNAKLTIAVNEDSPAQSIADLKDMGDEYGNTLYGIEPGAGLTSTTENEAIPTYGLDNLDFKISSTPAMLAQLKKATDAGDNVAVTLWRPHWAYDAFPVRDLEDPQGAMGGAEVIYNFARDGFAEDNPKAAQLLQNLVLDDENLASLENVMFSDENYGGENLEEAVAEWLEDNPDFAEDWKAGKLS</sequence>
<organism evidence="7 8">
    <name type="scientific">Brevibacterium luteolum</name>
    <dbReference type="NCBI Taxonomy" id="199591"/>
    <lineage>
        <taxon>Bacteria</taxon>
        <taxon>Bacillati</taxon>
        <taxon>Actinomycetota</taxon>
        <taxon>Actinomycetes</taxon>
        <taxon>Micrococcales</taxon>
        <taxon>Brevibacteriaceae</taxon>
        <taxon>Brevibacterium</taxon>
    </lineage>
</organism>
<keyword evidence="2" id="KW-0813">Transport</keyword>